<evidence type="ECO:0000259" key="1">
    <source>
        <dbReference type="PROSITE" id="PS52009"/>
    </source>
</evidence>
<dbReference type="AlphaFoldDB" id="A0A0F7TVD8"/>
<dbReference type="InterPro" id="IPR017853">
    <property type="entry name" value="GH"/>
</dbReference>
<reference evidence="3" key="1">
    <citation type="journal article" date="2015" name="Genome Announc.">
        <title>Draft genome sequence of the fungus Penicillium brasilianum MG11.</title>
        <authorList>
            <person name="Horn F."/>
            <person name="Linde J."/>
            <person name="Mattern D.J."/>
            <person name="Walther G."/>
            <person name="Guthke R."/>
            <person name="Brakhage A.A."/>
            <person name="Valiante V."/>
        </authorList>
    </citation>
    <scope>NUCLEOTIDE SEQUENCE [LARGE SCALE GENOMIC DNA]</scope>
    <source>
        <strain evidence="3">MG11</strain>
    </source>
</reference>
<dbReference type="OrthoDB" id="9975416at2759"/>
<evidence type="ECO:0000313" key="3">
    <source>
        <dbReference type="Proteomes" id="UP000042958"/>
    </source>
</evidence>
<dbReference type="STRING" id="104259.A0A0F7TVD8"/>
<gene>
    <name evidence="2" type="ORF">PMG11_09248</name>
</gene>
<dbReference type="PROSITE" id="PS52009">
    <property type="entry name" value="GH84"/>
    <property type="match status" value="1"/>
</dbReference>
<dbReference type="SUPFAM" id="SSF51445">
    <property type="entry name" value="(Trans)glycosidases"/>
    <property type="match status" value="1"/>
</dbReference>
<accession>A0A0F7TVD8</accession>
<dbReference type="EMBL" id="CDHK01000009">
    <property type="protein sequence ID" value="CEJ60683.1"/>
    <property type="molecule type" value="Genomic_DNA"/>
</dbReference>
<dbReference type="Pfam" id="PF07555">
    <property type="entry name" value="NAGidase"/>
    <property type="match status" value="1"/>
</dbReference>
<dbReference type="InterPro" id="IPR011496">
    <property type="entry name" value="O-GlcNAcase_cat"/>
</dbReference>
<organism evidence="2 3">
    <name type="scientific">Penicillium brasilianum</name>
    <dbReference type="NCBI Taxonomy" id="104259"/>
    <lineage>
        <taxon>Eukaryota</taxon>
        <taxon>Fungi</taxon>
        <taxon>Dikarya</taxon>
        <taxon>Ascomycota</taxon>
        <taxon>Pezizomycotina</taxon>
        <taxon>Eurotiomycetes</taxon>
        <taxon>Eurotiomycetidae</taxon>
        <taxon>Eurotiales</taxon>
        <taxon>Aspergillaceae</taxon>
        <taxon>Penicillium</taxon>
    </lineage>
</organism>
<dbReference type="Gene3D" id="3.20.20.80">
    <property type="entry name" value="Glycosidases"/>
    <property type="match status" value="1"/>
</dbReference>
<keyword evidence="3" id="KW-1185">Reference proteome</keyword>
<name>A0A0F7TVD8_PENBI</name>
<proteinExistence type="predicted"/>
<sequence>MPKLQVLRNLGIQSFKIAFDDIPTELNCNSDKEKWIDTVMWYWLAVAQAYYLNRIQDELVVPHGLEALENVPTNCAGSQSDPEKEEFGTILDNNISIQWTGEGIFTDQINDTSVQQAHSTYVTDKLFPFPGLAQVSSRFHLESPMEQAYASMPTLANYGD</sequence>
<feature type="domain" description="GH84" evidence="1">
    <location>
        <begin position="1"/>
        <end position="160"/>
    </location>
</feature>
<evidence type="ECO:0000313" key="2">
    <source>
        <dbReference type="EMBL" id="CEJ60683.1"/>
    </source>
</evidence>
<dbReference type="Proteomes" id="UP000042958">
    <property type="component" value="Unassembled WGS sequence"/>
</dbReference>
<protein>
    <recommendedName>
        <fullName evidence="1">GH84 domain-containing protein</fullName>
    </recommendedName>
</protein>